<accession>A0ABT4UW82</accession>
<gene>
    <name evidence="2" type="ORF">OU415_10940</name>
</gene>
<keyword evidence="3" id="KW-1185">Reference proteome</keyword>
<sequence length="140" mass="14957">MSASISSAPNRTAARSSWAVRAVLATLLAITAGLLGANRAHAAEAPENPCPEGSFCVWNEENHAGQRHDISVNNSAFAMEQCVPLAQEGEALSFVNNTGHHVTVYQDQHCDTEGDFATYPPGAQAPKSTYVPRAIKVWSH</sequence>
<comment type="caution">
    <text evidence="2">The sequence shown here is derived from an EMBL/GenBank/DDBJ whole genome shotgun (WGS) entry which is preliminary data.</text>
</comment>
<dbReference type="RefSeq" id="WP_270948532.1">
    <property type="nucleotide sequence ID" value="NZ_JAQGLA010000012.1"/>
</dbReference>
<evidence type="ECO:0000313" key="2">
    <source>
        <dbReference type="EMBL" id="MDA3625955.1"/>
    </source>
</evidence>
<dbReference type="EMBL" id="JAQGLA010000012">
    <property type="protein sequence ID" value="MDA3625955.1"/>
    <property type="molecule type" value="Genomic_DNA"/>
</dbReference>
<reference evidence="2 3" key="1">
    <citation type="submission" date="2022-11" db="EMBL/GenBank/DDBJ databases">
        <title>Draft genome sequence of Saccharopolyspora sp. WRP15-2 isolated from rhizosphere soils of wild rice in Thailand.</title>
        <authorList>
            <person name="Duangmal K."/>
            <person name="Kammanee S."/>
            <person name="Muangham S."/>
        </authorList>
    </citation>
    <scope>NUCLEOTIDE SEQUENCE [LARGE SCALE GENOMIC DNA]</scope>
    <source>
        <strain evidence="2 3">WRP15-2</strain>
    </source>
</reference>
<feature type="chain" id="PRO_5047057678" evidence="1">
    <location>
        <begin position="43"/>
        <end position="140"/>
    </location>
</feature>
<proteinExistence type="predicted"/>
<name>A0ABT4UW82_9PSEU</name>
<evidence type="ECO:0000313" key="3">
    <source>
        <dbReference type="Proteomes" id="UP001210380"/>
    </source>
</evidence>
<keyword evidence="1" id="KW-0732">Signal</keyword>
<dbReference type="Proteomes" id="UP001210380">
    <property type="component" value="Unassembled WGS sequence"/>
</dbReference>
<protein>
    <submittedName>
        <fullName evidence="2">Peptidase inhibitor family I36 protein</fullName>
    </submittedName>
</protein>
<organism evidence="2 3">
    <name type="scientific">Saccharopolyspora oryzae</name>
    <dbReference type="NCBI Taxonomy" id="2997343"/>
    <lineage>
        <taxon>Bacteria</taxon>
        <taxon>Bacillati</taxon>
        <taxon>Actinomycetota</taxon>
        <taxon>Actinomycetes</taxon>
        <taxon>Pseudonocardiales</taxon>
        <taxon>Pseudonocardiaceae</taxon>
        <taxon>Saccharopolyspora</taxon>
    </lineage>
</organism>
<evidence type="ECO:0000256" key="1">
    <source>
        <dbReference type="SAM" id="SignalP"/>
    </source>
</evidence>
<dbReference type="Pfam" id="PF03995">
    <property type="entry name" value="Inhibitor_I36"/>
    <property type="match status" value="1"/>
</dbReference>
<feature type="signal peptide" evidence="1">
    <location>
        <begin position="1"/>
        <end position="42"/>
    </location>
</feature>